<dbReference type="OrthoDB" id="9765065at2"/>
<accession>A0A2S6HW91</accession>
<organism evidence="4 5">
    <name type="scientific">Lacrimispora xylanisolvens</name>
    <dbReference type="NCBI Taxonomy" id="384636"/>
    <lineage>
        <taxon>Bacteria</taxon>
        <taxon>Bacillati</taxon>
        <taxon>Bacillota</taxon>
        <taxon>Clostridia</taxon>
        <taxon>Lachnospirales</taxon>
        <taxon>Lachnospiraceae</taxon>
        <taxon>Lacrimispora</taxon>
    </lineage>
</organism>
<dbReference type="AlphaFoldDB" id="A0A2S6HW91"/>
<dbReference type="PANTHER" id="PTHR42693:SF53">
    <property type="entry name" value="ENDO-4-O-SULFATASE"/>
    <property type="match status" value="1"/>
</dbReference>
<dbReference type="InterPro" id="IPR017850">
    <property type="entry name" value="Alkaline_phosphatase_core_sf"/>
</dbReference>
<dbReference type="Pfam" id="PF00884">
    <property type="entry name" value="Sulfatase"/>
    <property type="match status" value="1"/>
</dbReference>
<dbReference type="SUPFAM" id="SSF53649">
    <property type="entry name" value="Alkaline phosphatase-like"/>
    <property type="match status" value="1"/>
</dbReference>
<sequence length="452" mass="51854">MNKKNILFLVADDMNYNSLGAFGCPVEDISPNLDGLAAEGLILERAHVTAAICMPSRECLLTGKYPHRNGAPGFNPIAADVTTLTEYLHKYGYLNGICGKEEHCKPIEKFEWDYMGDVFNAKHLYGRAPYIYYQKATEFFEKAKAENTPFFYMANSHDPHRPFAGSDQELKKYGYHTYASRYYKPEEVAVPGFLPDIPEVRKEAAEYFSSVHRCDETMGMVLKALKESGMYDDTIIVFLSDNGMAFPFAKTNCYLNSNRTPMIVRAPGVTNAGERDTAHFVSGIDFMPTMLELLELPIPNDMDGRSYAAVLKGQKESGWEDVYTQITSTARHDLYPMRAVQDAEYAYIFNDWSDGSYQFMNESKFGRTYRAMVEESKTNEAVAARVQMYDYRSKEELYDLKKDPDALENLIDRPEYLETVIRYRQKMLRYMENTKDAIVVQYQKAILDLDEY</sequence>
<dbReference type="InterPro" id="IPR050738">
    <property type="entry name" value="Sulfatase"/>
</dbReference>
<evidence type="ECO:0000259" key="3">
    <source>
        <dbReference type="Pfam" id="PF00884"/>
    </source>
</evidence>
<dbReference type="RefSeq" id="WP_104436255.1">
    <property type="nucleotide sequence ID" value="NZ_PTJA01000003.1"/>
</dbReference>
<comment type="caution">
    <text evidence="4">The sequence shown here is derived from an EMBL/GenBank/DDBJ whole genome shotgun (WGS) entry which is preliminary data.</text>
</comment>
<dbReference type="GO" id="GO:0004065">
    <property type="term" value="F:arylsulfatase activity"/>
    <property type="evidence" value="ECO:0007669"/>
    <property type="project" value="TreeGrafter"/>
</dbReference>
<protein>
    <submittedName>
        <fullName evidence="4">N-sulfoglucosamine sulfohydrolase</fullName>
    </submittedName>
</protein>
<dbReference type="PROSITE" id="PS51257">
    <property type="entry name" value="PROKAR_LIPOPROTEIN"/>
    <property type="match status" value="1"/>
</dbReference>
<proteinExistence type="inferred from homology"/>
<dbReference type="InterPro" id="IPR000917">
    <property type="entry name" value="Sulfatase_N"/>
</dbReference>
<dbReference type="Proteomes" id="UP000237749">
    <property type="component" value="Unassembled WGS sequence"/>
</dbReference>
<dbReference type="EMBL" id="PTJA01000003">
    <property type="protein sequence ID" value="PPK82210.1"/>
    <property type="molecule type" value="Genomic_DNA"/>
</dbReference>
<name>A0A2S6HW91_9FIRM</name>
<evidence type="ECO:0000313" key="5">
    <source>
        <dbReference type="Proteomes" id="UP000237749"/>
    </source>
</evidence>
<feature type="domain" description="Sulfatase N-terminal" evidence="3">
    <location>
        <begin position="4"/>
        <end position="294"/>
    </location>
</feature>
<dbReference type="PANTHER" id="PTHR42693">
    <property type="entry name" value="ARYLSULFATASE FAMILY MEMBER"/>
    <property type="match status" value="1"/>
</dbReference>
<evidence type="ECO:0000313" key="4">
    <source>
        <dbReference type="EMBL" id="PPK82210.1"/>
    </source>
</evidence>
<dbReference type="CDD" id="cd16027">
    <property type="entry name" value="SGSH"/>
    <property type="match status" value="1"/>
</dbReference>
<evidence type="ECO:0000256" key="1">
    <source>
        <dbReference type="ARBA" id="ARBA00008779"/>
    </source>
</evidence>
<keyword evidence="2 4" id="KW-0378">Hydrolase</keyword>
<comment type="similarity">
    <text evidence="1">Belongs to the sulfatase family.</text>
</comment>
<keyword evidence="5" id="KW-1185">Reference proteome</keyword>
<dbReference type="Gene3D" id="3.40.720.10">
    <property type="entry name" value="Alkaline Phosphatase, subunit A"/>
    <property type="match status" value="1"/>
</dbReference>
<gene>
    <name evidence="4" type="ORF">BXY41_103426</name>
</gene>
<evidence type="ECO:0000256" key="2">
    <source>
        <dbReference type="ARBA" id="ARBA00022801"/>
    </source>
</evidence>
<reference evidence="4 5" key="1">
    <citation type="submission" date="2018-02" db="EMBL/GenBank/DDBJ databases">
        <title>Genomic Encyclopedia of Archaeal and Bacterial Type Strains, Phase II (KMG-II): from individual species to whole genera.</title>
        <authorList>
            <person name="Goeker M."/>
        </authorList>
    </citation>
    <scope>NUCLEOTIDE SEQUENCE [LARGE SCALE GENOMIC DNA]</scope>
    <source>
        <strain evidence="4 5">DSM 3808</strain>
    </source>
</reference>